<dbReference type="Proteomes" id="UP001148737">
    <property type="component" value="Unassembled WGS sequence"/>
</dbReference>
<organism evidence="1 2">
    <name type="scientific">Lecanicillium saksenae</name>
    <dbReference type="NCBI Taxonomy" id="468837"/>
    <lineage>
        <taxon>Eukaryota</taxon>
        <taxon>Fungi</taxon>
        <taxon>Dikarya</taxon>
        <taxon>Ascomycota</taxon>
        <taxon>Pezizomycotina</taxon>
        <taxon>Sordariomycetes</taxon>
        <taxon>Hypocreomycetidae</taxon>
        <taxon>Hypocreales</taxon>
        <taxon>Cordycipitaceae</taxon>
        <taxon>Lecanicillium</taxon>
    </lineage>
</organism>
<proteinExistence type="predicted"/>
<comment type="caution">
    <text evidence="1">The sequence shown here is derived from an EMBL/GenBank/DDBJ whole genome shotgun (WGS) entry which is preliminary data.</text>
</comment>
<evidence type="ECO:0000313" key="2">
    <source>
        <dbReference type="Proteomes" id="UP001148737"/>
    </source>
</evidence>
<evidence type="ECO:0000313" key="1">
    <source>
        <dbReference type="EMBL" id="KAJ3494829.1"/>
    </source>
</evidence>
<gene>
    <name evidence="1" type="ORF">NLG97_g3827</name>
</gene>
<dbReference type="EMBL" id="JANAKD010000340">
    <property type="protein sequence ID" value="KAJ3494829.1"/>
    <property type="molecule type" value="Genomic_DNA"/>
</dbReference>
<protein>
    <submittedName>
        <fullName evidence="1">Uncharacterized protein</fullName>
    </submittedName>
</protein>
<accession>A0ACC1QYV8</accession>
<reference evidence="1" key="1">
    <citation type="submission" date="2022-07" db="EMBL/GenBank/DDBJ databases">
        <title>Genome Sequence of Lecanicillium saksenae.</title>
        <authorList>
            <person name="Buettner E."/>
        </authorList>
    </citation>
    <scope>NUCLEOTIDE SEQUENCE</scope>
    <source>
        <strain evidence="1">VT-O1</strain>
    </source>
</reference>
<sequence>MPTFRATFGVLVALSMLAQSAPVDFNKVSAMDKRAPAHEGQAWQDTLSIDTRHRLEVALKNLDDKSDNGQAFRNDTIMRVNIEREAPDLPLVDLHQAFGLILPSPRPKTMVRSVEIRSNAEDMREFAYLRGGKMTGGNKRSDAEDMREFAYLRGGKMTGANKRSDSSDSLYSSLLDRDNLALGAIERVNIAHRISGKSELTNGEIDEMSLQGHDWAKNYWNSSVKHGTYWTTDQVEGEPNFIEGGQGNGFGFVQSTYHKRHCLANLRMMLSWFITGTGSKMTDDMNVHAIHCLEYIRERELANADLNEEPIDTVDYKGMGIH</sequence>
<keyword evidence="2" id="KW-1185">Reference proteome</keyword>
<name>A0ACC1QYV8_9HYPO</name>